<reference evidence="2" key="1">
    <citation type="journal article" date="2019" name="Int. J. Syst. Evol. Microbiol.">
        <title>The Global Catalogue of Microorganisms (GCM) 10K type strain sequencing project: providing services to taxonomists for standard genome sequencing and annotation.</title>
        <authorList>
            <consortium name="The Broad Institute Genomics Platform"/>
            <consortium name="The Broad Institute Genome Sequencing Center for Infectious Disease"/>
            <person name="Wu L."/>
            <person name="Ma J."/>
        </authorList>
    </citation>
    <scope>NUCLEOTIDE SEQUENCE [LARGE SCALE GENOMIC DNA]</scope>
    <source>
        <strain evidence="2">CGMCC 1.16033</strain>
    </source>
</reference>
<dbReference type="EMBL" id="BMKO01000003">
    <property type="protein sequence ID" value="GGE74070.1"/>
    <property type="molecule type" value="Genomic_DNA"/>
</dbReference>
<evidence type="ECO:0000313" key="1">
    <source>
        <dbReference type="EMBL" id="GGE74070.1"/>
    </source>
</evidence>
<evidence type="ECO:0008006" key="3">
    <source>
        <dbReference type="Google" id="ProtNLM"/>
    </source>
</evidence>
<evidence type="ECO:0000313" key="2">
    <source>
        <dbReference type="Proteomes" id="UP000606498"/>
    </source>
</evidence>
<proteinExistence type="predicted"/>
<dbReference type="RefSeq" id="WP_039034289.1">
    <property type="nucleotide sequence ID" value="NZ_BMKO01000003.1"/>
</dbReference>
<keyword evidence="2" id="KW-1185">Reference proteome</keyword>
<organism evidence="1 2">
    <name type="scientific">Shewanella carassii</name>
    <dbReference type="NCBI Taxonomy" id="1987584"/>
    <lineage>
        <taxon>Bacteria</taxon>
        <taxon>Pseudomonadati</taxon>
        <taxon>Pseudomonadota</taxon>
        <taxon>Gammaproteobacteria</taxon>
        <taxon>Alteromonadales</taxon>
        <taxon>Shewanellaceae</taxon>
        <taxon>Shewanella</taxon>
    </lineage>
</organism>
<dbReference type="GeneID" id="88622101"/>
<gene>
    <name evidence="1" type="ORF">GCM10011520_13280</name>
</gene>
<accession>A0ABQ1T2P2</accession>
<sequence>MSFREELEKKWKITIALLSEARAVLCECPGVGKYIAEYDEYLDHNELELALDMLEEAALEATSKPPEEIWVKLKDAAKSMGLEERCEFYNQQIQNS</sequence>
<name>A0ABQ1T2P2_9GAMM</name>
<dbReference type="Proteomes" id="UP000606498">
    <property type="component" value="Unassembled WGS sequence"/>
</dbReference>
<protein>
    <recommendedName>
        <fullName evidence="3">MafI family immunity protein</fullName>
    </recommendedName>
</protein>
<comment type="caution">
    <text evidence="1">The sequence shown here is derived from an EMBL/GenBank/DDBJ whole genome shotgun (WGS) entry which is preliminary data.</text>
</comment>